<accession>A0A382E638</accession>
<sequence length="237" mass="26839">MNVNPAAQAYREKFNAIWNHFQNGYNPAIYDPERAAGFEGRKTSLAFAILIKNPEILAQIAEVAEAVRRITDVYVMPPDYYHITVKWLGFLTDQKVLECDIEAQTLEQILEQAEQIISRIQVFQVRLGRVNGLEGYIVLEAEDNGVIAQIQGHFHSEATAIPKYPLEGERWLPHMSIAGVKSKHQLDELKEKIKKIRNTEVGTIEVTHIDLLQAVLQKPYPHCQILQSFPLAPAVSS</sequence>
<dbReference type="Gene3D" id="3.90.1140.10">
    <property type="entry name" value="Cyclic phosphodiesterase"/>
    <property type="match status" value="1"/>
</dbReference>
<dbReference type="SUPFAM" id="SSF55144">
    <property type="entry name" value="LigT-like"/>
    <property type="match status" value="1"/>
</dbReference>
<dbReference type="Pfam" id="PF13563">
    <property type="entry name" value="2_5_RNA_ligase2"/>
    <property type="match status" value="1"/>
</dbReference>
<proteinExistence type="predicted"/>
<organism evidence="1">
    <name type="scientific">marine metagenome</name>
    <dbReference type="NCBI Taxonomy" id="408172"/>
    <lineage>
        <taxon>unclassified sequences</taxon>
        <taxon>metagenomes</taxon>
        <taxon>ecological metagenomes</taxon>
    </lineage>
</organism>
<protein>
    <recommendedName>
        <fullName evidence="2">2'-5' RNA ligase family protein</fullName>
    </recommendedName>
</protein>
<evidence type="ECO:0000313" key="1">
    <source>
        <dbReference type="EMBL" id="SVB46100.1"/>
    </source>
</evidence>
<dbReference type="AlphaFoldDB" id="A0A382E638"/>
<gene>
    <name evidence="1" type="ORF">METZ01_LOCUS198954</name>
</gene>
<name>A0A382E638_9ZZZZ</name>
<dbReference type="EMBL" id="UINC01042877">
    <property type="protein sequence ID" value="SVB46100.1"/>
    <property type="molecule type" value="Genomic_DNA"/>
</dbReference>
<evidence type="ECO:0008006" key="2">
    <source>
        <dbReference type="Google" id="ProtNLM"/>
    </source>
</evidence>
<reference evidence="1" key="1">
    <citation type="submission" date="2018-05" db="EMBL/GenBank/DDBJ databases">
        <authorList>
            <person name="Lanie J.A."/>
            <person name="Ng W.-L."/>
            <person name="Kazmierczak K.M."/>
            <person name="Andrzejewski T.M."/>
            <person name="Davidsen T.M."/>
            <person name="Wayne K.J."/>
            <person name="Tettelin H."/>
            <person name="Glass J.I."/>
            <person name="Rusch D."/>
            <person name="Podicherti R."/>
            <person name="Tsui H.-C.T."/>
            <person name="Winkler M.E."/>
        </authorList>
    </citation>
    <scope>NUCLEOTIDE SEQUENCE</scope>
</reference>
<dbReference type="InterPro" id="IPR009097">
    <property type="entry name" value="Cyclic_Pdiesterase"/>
</dbReference>